<evidence type="ECO:0000256" key="2">
    <source>
        <dbReference type="ARBA" id="ARBA00022801"/>
    </source>
</evidence>
<evidence type="ECO:0000313" key="5">
    <source>
        <dbReference type="Proteomes" id="UP000003704"/>
    </source>
</evidence>
<keyword evidence="2" id="KW-0378">Hydrolase</keyword>
<evidence type="ECO:0000259" key="3">
    <source>
        <dbReference type="Pfam" id="PF03061"/>
    </source>
</evidence>
<dbReference type="SUPFAM" id="SSF54637">
    <property type="entry name" value="Thioesterase/thiol ester dehydrase-isomerase"/>
    <property type="match status" value="1"/>
</dbReference>
<accession>I7ZFX6</accession>
<evidence type="ECO:0000313" key="4">
    <source>
        <dbReference type="EMBL" id="EIT70602.1"/>
    </source>
</evidence>
<dbReference type="EMBL" id="AKGD01000001">
    <property type="protein sequence ID" value="EIT70602.1"/>
    <property type="molecule type" value="Genomic_DNA"/>
</dbReference>
<comment type="similarity">
    <text evidence="1">Belongs to the thioesterase PaaI family.</text>
</comment>
<gene>
    <name evidence="4" type="ORF">WQQ_07390</name>
</gene>
<evidence type="ECO:0000256" key="1">
    <source>
        <dbReference type="ARBA" id="ARBA00008324"/>
    </source>
</evidence>
<dbReference type="InterPro" id="IPR029069">
    <property type="entry name" value="HotDog_dom_sf"/>
</dbReference>
<keyword evidence="5" id="KW-1185">Reference proteome</keyword>
<protein>
    <recommendedName>
        <fullName evidence="3">Thioesterase domain-containing protein</fullName>
    </recommendedName>
</protein>
<dbReference type="Proteomes" id="UP000003704">
    <property type="component" value="Unassembled WGS sequence"/>
</dbReference>
<dbReference type="PANTHER" id="PTHR21660">
    <property type="entry name" value="THIOESTERASE SUPERFAMILY MEMBER-RELATED"/>
    <property type="match status" value="1"/>
</dbReference>
<comment type="caution">
    <text evidence="4">The sequence shown here is derived from an EMBL/GenBank/DDBJ whole genome shotgun (WGS) entry which is preliminary data.</text>
</comment>
<sequence>MKDDYELLADDGNPFHQLLGPVYHRPDVEGMGYRWQVRRQHLNQLSILHGGALAALLDITMGSSVHQLAPVPADFLTASLNIDFVGPTREGDWLDIVVVLPKSGRKLSFVRCEVRSGDQLIAQASGVWFARGSRA</sequence>
<dbReference type="STRING" id="1172194.WQQ_07390"/>
<dbReference type="InterPro" id="IPR006683">
    <property type="entry name" value="Thioestr_dom"/>
</dbReference>
<reference evidence="4 5" key="1">
    <citation type="journal article" date="2012" name="J. Bacteriol.">
        <title>Genome Sequence of n-Alkane-Degrading Hydrocarboniphaga effusa Strain AP103T (ATCC BAA-332T).</title>
        <authorList>
            <person name="Chang H.K."/>
            <person name="Zylstra G.J."/>
            <person name="Chae J.C."/>
        </authorList>
    </citation>
    <scope>NUCLEOTIDE SEQUENCE [LARGE SCALE GENOMIC DNA]</scope>
    <source>
        <strain evidence="4 5">AP103</strain>
    </source>
</reference>
<proteinExistence type="inferred from homology"/>
<dbReference type="InterPro" id="IPR039298">
    <property type="entry name" value="ACOT13"/>
</dbReference>
<dbReference type="PANTHER" id="PTHR21660:SF1">
    <property type="entry name" value="ACYL-COENZYME A THIOESTERASE 13"/>
    <property type="match status" value="1"/>
</dbReference>
<organism evidence="4 5">
    <name type="scientific">Hydrocarboniphaga effusa AP103</name>
    <dbReference type="NCBI Taxonomy" id="1172194"/>
    <lineage>
        <taxon>Bacteria</taxon>
        <taxon>Pseudomonadati</taxon>
        <taxon>Pseudomonadota</taxon>
        <taxon>Gammaproteobacteria</taxon>
        <taxon>Nevskiales</taxon>
        <taxon>Nevskiaceae</taxon>
        <taxon>Hydrocarboniphaga</taxon>
    </lineage>
</organism>
<dbReference type="OrthoDB" id="3477511at2"/>
<feature type="domain" description="Thioesterase" evidence="3">
    <location>
        <begin position="47"/>
        <end position="119"/>
    </location>
</feature>
<dbReference type="GO" id="GO:0047617">
    <property type="term" value="F:fatty acyl-CoA hydrolase activity"/>
    <property type="evidence" value="ECO:0007669"/>
    <property type="project" value="InterPro"/>
</dbReference>
<dbReference type="Gene3D" id="3.10.129.10">
    <property type="entry name" value="Hotdog Thioesterase"/>
    <property type="match status" value="1"/>
</dbReference>
<dbReference type="CDD" id="cd03443">
    <property type="entry name" value="PaaI_thioesterase"/>
    <property type="match status" value="1"/>
</dbReference>
<dbReference type="RefSeq" id="WP_007183695.1">
    <property type="nucleotide sequence ID" value="NZ_AKGD01000001.1"/>
</dbReference>
<dbReference type="Pfam" id="PF03061">
    <property type="entry name" value="4HBT"/>
    <property type="match status" value="1"/>
</dbReference>
<dbReference type="AlphaFoldDB" id="I7ZFX6"/>
<name>I7ZFX6_9GAMM</name>